<dbReference type="Proteomes" id="UP001152867">
    <property type="component" value="Unassembled WGS sequence"/>
</dbReference>
<keyword evidence="7" id="KW-1185">Reference proteome</keyword>
<evidence type="ECO:0000256" key="4">
    <source>
        <dbReference type="ARBA" id="ARBA00022840"/>
    </source>
</evidence>
<dbReference type="InterPro" id="IPR003439">
    <property type="entry name" value="ABC_transporter-like_ATP-bd"/>
</dbReference>
<evidence type="ECO:0000313" key="7">
    <source>
        <dbReference type="Proteomes" id="UP001152867"/>
    </source>
</evidence>
<dbReference type="InterPro" id="IPR003593">
    <property type="entry name" value="AAA+_ATPase"/>
</dbReference>
<dbReference type="PROSITE" id="PS00211">
    <property type="entry name" value="ABC_TRANSPORTER_1"/>
    <property type="match status" value="1"/>
</dbReference>
<proteinExistence type="inferred from homology"/>
<dbReference type="InterPro" id="IPR017871">
    <property type="entry name" value="ABC_transporter-like_CS"/>
</dbReference>
<protein>
    <submittedName>
        <fullName evidence="6">ATP-binding cassette domain-containing protein</fullName>
    </submittedName>
</protein>
<evidence type="ECO:0000259" key="5">
    <source>
        <dbReference type="PROSITE" id="PS50893"/>
    </source>
</evidence>
<reference evidence="6" key="1">
    <citation type="submission" date="2022-06" db="EMBL/GenBank/DDBJ databases">
        <title>Antifungal cultures and metabolites of lactic acid bacteria for use in dairy fermentations.</title>
        <authorList>
            <person name="Zhao Z."/>
            <person name="Gaenzle M."/>
        </authorList>
    </citation>
    <scope>NUCLEOTIDE SEQUENCE</scope>
    <source>
        <strain evidence="6">FUA3126</strain>
    </source>
</reference>
<gene>
    <name evidence="6" type="ORF">NNA32_08580</name>
</gene>
<dbReference type="PROSITE" id="PS50893">
    <property type="entry name" value="ABC_TRANSPORTER_2"/>
    <property type="match status" value="1"/>
</dbReference>
<dbReference type="RefSeq" id="WP_178943234.1">
    <property type="nucleotide sequence ID" value="NZ_JAIWJF010000004.1"/>
</dbReference>
<accession>A0ABT6DB51</accession>
<dbReference type="InterPro" id="IPR027417">
    <property type="entry name" value="P-loop_NTPase"/>
</dbReference>
<evidence type="ECO:0000256" key="3">
    <source>
        <dbReference type="ARBA" id="ARBA00022741"/>
    </source>
</evidence>
<organism evidence="6 7">
    <name type="scientific">Furfurilactobacillus milii</name>
    <dbReference type="NCBI Taxonomy" id="2888272"/>
    <lineage>
        <taxon>Bacteria</taxon>
        <taxon>Bacillati</taxon>
        <taxon>Bacillota</taxon>
        <taxon>Bacilli</taxon>
        <taxon>Lactobacillales</taxon>
        <taxon>Lactobacillaceae</taxon>
        <taxon>Furfurilactobacillus</taxon>
    </lineage>
</organism>
<dbReference type="PANTHER" id="PTHR43335">
    <property type="entry name" value="ABC TRANSPORTER, ATP-BINDING PROTEIN"/>
    <property type="match status" value="1"/>
</dbReference>
<dbReference type="SUPFAM" id="SSF52540">
    <property type="entry name" value="P-loop containing nucleoside triphosphate hydrolases"/>
    <property type="match status" value="1"/>
</dbReference>
<dbReference type="Gene3D" id="3.40.50.300">
    <property type="entry name" value="P-loop containing nucleotide triphosphate hydrolases"/>
    <property type="match status" value="1"/>
</dbReference>
<keyword evidence="4 6" id="KW-0067">ATP-binding</keyword>
<keyword evidence="2" id="KW-0813">Transport</keyword>
<dbReference type="PANTHER" id="PTHR43335:SF2">
    <property type="entry name" value="ABC TRANSPORTER, ATP-BINDING PROTEIN"/>
    <property type="match status" value="1"/>
</dbReference>
<comment type="caution">
    <text evidence="6">The sequence shown here is derived from an EMBL/GenBank/DDBJ whole genome shotgun (WGS) entry which is preliminary data.</text>
</comment>
<dbReference type="SMART" id="SM00382">
    <property type="entry name" value="AAA"/>
    <property type="match status" value="1"/>
</dbReference>
<dbReference type="EMBL" id="JANDJP010000010">
    <property type="protein sequence ID" value="MDF9914300.1"/>
    <property type="molecule type" value="Genomic_DNA"/>
</dbReference>
<comment type="similarity">
    <text evidence="1">Belongs to the ABC transporter superfamily.</text>
</comment>
<sequence length="292" mass="31914">MQVEIQLDNLGMKFGQIQIFSELNATLKSGGLIGLLGPNGAGKSTLIKILTTLVKPTSGDVRFDGQSIVRKPGRMRQVLGYLPQQVPFYPNLTADEYLAYIANIKGMSHRDVQTQIHALLEKVNLENTGNKQLKDFSGGMQQRIGIAATLLNDPLVIIADEPSTGLDPEERVALRNLLAELARERLVIISTHIVSDIEAIADDLLILNQGHFMYHGSPNELLRRSDGYVWEYPMSERGQVSNDEASLVSLVQGIDGINVRQIAAQVGQSDAHLVVPTLEEAYIGALNGVIPL</sequence>
<evidence type="ECO:0000313" key="6">
    <source>
        <dbReference type="EMBL" id="MDF9914300.1"/>
    </source>
</evidence>
<dbReference type="Pfam" id="PF00005">
    <property type="entry name" value="ABC_tran"/>
    <property type="match status" value="1"/>
</dbReference>
<feature type="domain" description="ABC transporter" evidence="5">
    <location>
        <begin position="5"/>
        <end position="234"/>
    </location>
</feature>
<name>A0ABT6DB51_9LACO</name>
<evidence type="ECO:0000256" key="1">
    <source>
        <dbReference type="ARBA" id="ARBA00005417"/>
    </source>
</evidence>
<dbReference type="GO" id="GO:0005524">
    <property type="term" value="F:ATP binding"/>
    <property type="evidence" value="ECO:0007669"/>
    <property type="project" value="UniProtKB-KW"/>
</dbReference>
<keyword evidence="3" id="KW-0547">Nucleotide-binding</keyword>
<evidence type="ECO:0000256" key="2">
    <source>
        <dbReference type="ARBA" id="ARBA00022448"/>
    </source>
</evidence>